<name>A0A4C1YDL9_EUMVA</name>
<dbReference type="Proteomes" id="UP000299102">
    <property type="component" value="Unassembled WGS sequence"/>
</dbReference>
<evidence type="ECO:0000313" key="1">
    <source>
        <dbReference type="EMBL" id="GBP72445.1"/>
    </source>
</evidence>
<proteinExistence type="predicted"/>
<dbReference type="AlphaFoldDB" id="A0A4C1YDL9"/>
<organism evidence="1 2">
    <name type="scientific">Eumeta variegata</name>
    <name type="common">Bagworm moth</name>
    <name type="synonym">Eumeta japonica</name>
    <dbReference type="NCBI Taxonomy" id="151549"/>
    <lineage>
        <taxon>Eukaryota</taxon>
        <taxon>Metazoa</taxon>
        <taxon>Ecdysozoa</taxon>
        <taxon>Arthropoda</taxon>
        <taxon>Hexapoda</taxon>
        <taxon>Insecta</taxon>
        <taxon>Pterygota</taxon>
        <taxon>Neoptera</taxon>
        <taxon>Endopterygota</taxon>
        <taxon>Lepidoptera</taxon>
        <taxon>Glossata</taxon>
        <taxon>Ditrysia</taxon>
        <taxon>Tineoidea</taxon>
        <taxon>Psychidae</taxon>
        <taxon>Oiketicinae</taxon>
        <taxon>Eumeta</taxon>
    </lineage>
</organism>
<sequence length="145" mass="15981">MGFSLFTSTDHAVNHDLDSGPAPAYDSSLGIDSGLAFATLSSLGVRILAVCGQNDGQRFDVQTCLMQHERCKCAQSTTTTVAFFFLYFSSCEGKEAKTHYGPSVYPAIQESREDFSMNWALGLGRWEAREAHRLMTTEGQDFEGF</sequence>
<dbReference type="EMBL" id="BGZK01001146">
    <property type="protein sequence ID" value="GBP72445.1"/>
    <property type="molecule type" value="Genomic_DNA"/>
</dbReference>
<comment type="caution">
    <text evidence="1">The sequence shown here is derived from an EMBL/GenBank/DDBJ whole genome shotgun (WGS) entry which is preliminary data.</text>
</comment>
<gene>
    <name evidence="1" type="ORF">EVAR_24356_1</name>
</gene>
<reference evidence="1 2" key="1">
    <citation type="journal article" date="2019" name="Commun. Biol.">
        <title>The bagworm genome reveals a unique fibroin gene that provides high tensile strength.</title>
        <authorList>
            <person name="Kono N."/>
            <person name="Nakamura H."/>
            <person name="Ohtoshi R."/>
            <person name="Tomita M."/>
            <person name="Numata K."/>
            <person name="Arakawa K."/>
        </authorList>
    </citation>
    <scope>NUCLEOTIDE SEQUENCE [LARGE SCALE GENOMIC DNA]</scope>
</reference>
<keyword evidence="2" id="KW-1185">Reference proteome</keyword>
<accession>A0A4C1YDL9</accession>
<evidence type="ECO:0000313" key="2">
    <source>
        <dbReference type="Proteomes" id="UP000299102"/>
    </source>
</evidence>
<protein>
    <submittedName>
        <fullName evidence="1">Uncharacterized protein</fullName>
    </submittedName>
</protein>